<evidence type="ECO:0000256" key="6">
    <source>
        <dbReference type="ARBA" id="ARBA00023235"/>
    </source>
</evidence>
<gene>
    <name evidence="8" type="ORF">MNB_SUP05-SYMBIONT-4-944</name>
</gene>
<sequence length="199" mass="21592">MENARTASFLGIDAIGLVFYDKSPRCVAVETALEIVKALPPFISRIGLFVNADSSFIDEVLCEVPLDSLQFHGDELPINCGQYGMPFIKALRVTAEMDIARMAEDYHQASGLLLDAFHEKAYGGTGNQFDWRLAKVEIDLPIILAGGLNASTVADAISQVNPYAVDVSSGVESAKGIKDVDKIKQFLANIRGFSYSTLL</sequence>
<dbReference type="EMBL" id="FPHY01000002">
    <property type="protein sequence ID" value="SFV84937.1"/>
    <property type="molecule type" value="Genomic_DNA"/>
</dbReference>
<keyword evidence="5" id="KW-0057">Aromatic amino acid biosynthesis</keyword>
<dbReference type="InterPro" id="IPR013785">
    <property type="entry name" value="Aldolase_TIM"/>
</dbReference>
<dbReference type="Pfam" id="PF00697">
    <property type="entry name" value="PRAI"/>
    <property type="match status" value="1"/>
</dbReference>
<keyword evidence="3" id="KW-0028">Amino-acid biosynthesis</keyword>
<evidence type="ECO:0000256" key="2">
    <source>
        <dbReference type="ARBA" id="ARBA00012572"/>
    </source>
</evidence>
<dbReference type="HAMAP" id="MF_00135">
    <property type="entry name" value="PRAI"/>
    <property type="match status" value="1"/>
</dbReference>
<evidence type="ECO:0000259" key="7">
    <source>
        <dbReference type="Pfam" id="PF00697"/>
    </source>
</evidence>
<dbReference type="Gene3D" id="3.20.20.70">
    <property type="entry name" value="Aldolase class I"/>
    <property type="match status" value="1"/>
</dbReference>
<evidence type="ECO:0000256" key="4">
    <source>
        <dbReference type="ARBA" id="ARBA00022822"/>
    </source>
</evidence>
<dbReference type="UniPathway" id="UPA00035">
    <property type="reaction ID" value="UER00042"/>
</dbReference>
<dbReference type="InterPro" id="IPR001240">
    <property type="entry name" value="PRAI_dom"/>
</dbReference>
<comment type="pathway">
    <text evidence="1">Amino-acid biosynthesis; L-tryptophan biosynthesis; L-tryptophan from chorismate: step 3/5.</text>
</comment>
<dbReference type="InterPro" id="IPR011060">
    <property type="entry name" value="RibuloseP-bd_barrel"/>
</dbReference>
<evidence type="ECO:0000256" key="1">
    <source>
        <dbReference type="ARBA" id="ARBA00004664"/>
    </source>
</evidence>
<evidence type="ECO:0000256" key="3">
    <source>
        <dbReference type="ARBA" id="ARBA00022605"/>
    </source>
</evidence>
<dbReference type="PANTHER" id="PTHR42894:SF1">
    <property type="entry name" value="N-(5'-PHOSPHORIBOSYL)ANTHRANILATE ISOMERASE"/>
    <property type="match status" value="1"/>
</dbReference>
<proteinExistence type="inferred from homology"/>
<dbReference type="GO" id="GO:0004640">
    <property type="term" value="F:phosphoribosylanthranilate isomerase activity"/>
    <property type="evidence" value="ECO:0007669"/>
    <property type="project" value="UniProtKB-EC"/>
</dbReference>
<dbReference type="CDD" id="cd00405">
    <property type="entry name" value="PRAI"/>
    <property type="match status" value="1"/>
</dbReference>
<name>A0A1W1DTL5_9ZZZZ</name>
<evidence type="ECO:0000256" key="5">
    <source>
        <dbReference type="ARBA" id="ARBA00023141"/>
    </source>
</evidence>
<dbReference type="AlphaFoldDB" id="A0A1W1DTL5"/>
<organism evidence="8">
    <name type="scientific">hydrothermal vent metagenome</name>
    <dbReference type="NCBI Taxonomy" id="652676"/>
    <lineage>
        <taxon>unclassified sequences</taxon>
        <taxon>metagenomes</taxon>
        <taxon>ecological metagenomes</taxon>
    </lineage>
</organism>
<reference evidence="8" key="1">
    <citation type="submission" date="2016-10" db="EMBL/GenBank/DDBJ databases">
        <authorList>
            <person name="de Groot N.N."/>
        </authorList>
    </citation>
    <scope>NUCLEOTIDE SEQUENCE</scope>
</reference>
<accession>A0A1W1DTL5</accession>
<evidence type="ECO:0000313" key="8">
    <source>
        <dbReference type="EMBL" id="SFV84937.1"/>
    </source>
</evidence>
<dbReference type="PANTHER" id="PTHR42894">
    <property type="entry name" value="N-(5'-PHOSPHORIBOSYL)ANTHRANILATE ISOMERASE"/>
    <property type="match status" value="1"/>
</dbReference>
<keyword evidence="6 8" id="KW-0413">Isomerase</keyword>
<protein>
    <recommendedName>
        <fullName evidence="2">phosphoribosylanthranilate isomerase</fullName>
        <ecNumber evidence="2">5.3.1.24</ecNumber>
    </recommendedName>
</protein>
<feature type="domain" description="N-(5'phosphoribosyl) anthranilate isomerase (PRAI)" evidence="7">
    <location>
        <begin position="12"/>
        <end position="188"/>
    </location>
</feature>
<dbReference type="SUPFAM" id="SSF51366">
    <property type="entry name" value="Ribulose-phoshate binding barrel"/>
    <property type="match status" value="1"/>
</dbReference>
<dbReference type="InterPro" id="IPR044643">
    <property type="entry name" value="TrpF_fam"/>
</dbReference>
<dbReference type="GO" id="GO:0000162">
    <property type="term" value="P:L-tryptophan biosynthetic process"/>
    <property type="evidence" value="ECO:0007669"/>
    <property type="project" value="UniProtKB-UniPathway"/>
</dbReference>
<dbReference type="EC" id="5.3.1.24" evidence="2"/>
<dbReference type="NCBIfam" id="NF002298">
    <property type="entry name" value="PRK01222.1-4"/>
    <property type="match status" value="1"/>
</dbReference>
<keyword evidence="4" id="KW-0822">Tryptophan biosynthesis</keyword>